<dbReference type="Gene3D" id="3.40.50.10680">
    <property type="entry name" value="CofD-like domains"/>
    <property type="match status" value="1"/>
</dbReference>
<dbReference type="AlphaFoldDB" id="A0A0C2T415"/>
<dbReference type="Proteomes" id="UP000054549">
    <property type="component" value="Unassembled WGS sequence"/>
</dbReference>
<dbReference type="EMBL" id="KN818223">
    <property type="protein sequence ID" value="KIL70615.1"/>
    <property type="molecule type" value="Genomic_DNA"/>
</dbReference>
<dbReference type="InParanoid" id="A0A0C2T415"/>
<name>A0A0C2T415_AMAMK</name>
<accession>A0A0C2T415</accession>
<dbReference type="SUPFAM" id="SSF142338">
    <property type="entry name" value="CofD-like"/>
    <property type="match status" value="1"/>
</dbReference>
<dbReference type="GO" id="GO:0043743">
    <property type="term" value="F:LPPG:FO 2-phospho-L-lactate transferase activity"/>
    <property type="evidence" value="ECO:0007669"/>
    <property type="project" value="InterPro"/>
</dbReference>
<dbReference type="InterPro" id="IPR038136">
    <property type="entry name" value="CofD-like_dom_sf"/>
</dbReference>
<gene>
    <name evidence="1" type="ORF">M378DRAFT_183240</name>
</gene>
<dbReference type="PANTHER" id="PTHR31240">
    <property type="entry name" value="MATERNAL EFFECT EMBRYO ARREST 18"/>
    <property type="match status" value="1"/>
</dbReference>
<sequence>MAFLHAKHRGLDSPGSSVFDLPTQQYVTRDQTPVGRDENRLPLDVQVHGTEEDEASYVIISGGTGGNAICAAFKNASYVLPVSDDGGSSSEIVRVLGGPSVGDIRSRLVRLIPPAQPASPLNPIRKLLEYRLPANCTDREARDQWREIVEGRSILWSGIPHDRKETLRGFLVHFESEILRRAHKNFDFRNGSIGNFFLAAAQDFFRSLPAAIFLFSSITNSQASILPTVVTNHTVTIAAELEDGGRLVGQCEISHPISQQPDSSDDSDVFSATDAMEGMGNPVVSRNVMFESTSKNTGSTLPSPITRVFYINAYGMEVHPSPNPDYIACLSKNEVLVYSCGSLWTSIIPCLAMGGVAAAIARSPTLRAKVLLLNSVNDRETEGYSATDYILAITKTLNSTYESHPFGLGGVNTTYPISAFITDLVYLKGTKVGVDIEGITRLGVRCSEVDGGTGDVPKFDAKGVRRGLQKVLEQR</sequence>
<proteinExistence type="predicted"/>
<dbReference type="InterPro" id="IPR002882">
    <property type="entry name" value="CofD"/>
</dbReference>
<evidence type="ECO:0000313" key="2">
    <source>
        <dbReference type="Proteomes" id="UP000054549"/>
    </source>
</evidence>
<organism evidence="1 2">
    <name type="scientific">Amanita muscaria (strain Koide BX008)</name>
    <dbReference type="NCBI Taxonomy" id="946122"/>
    <lineage>
        <taxon>Eukaryota</taxon>
        <taxon>Fungi</taxon>
        <taxon>Dikarya</taxon>
        <taxon>Basidiomycota</taxon>
        <taxon>Agaricomycotina</taxon>
        <taxon>Agaricomycetes</taxon>
        <taxon>Agaricomycetidae</taxon>
        <taxon>Agaricales</taxon>
        <taxon>Pluteineae</taxon>
        <taxon>Amanitaceae</taxon>
        <taxon>Amanita</taxon>
    </lineage>
</organism>
<dbReference type="Pfam" id="PF01933">
    <property type="entry name" value="CofD"/>
    <property type="match status" value="1"/>
</dbReference>
<evidence type="ECO:0000313" key="1">
    <source>
        <dbReference type="EMBL" id="KIL70615.1"/>
    </source>
</evidence>
<dbReference type="HOGENOM" id="CLU_019029_3_0_1"/>
<reference evidence="1 2" key="1">
    <citation type="submission" date="2014-04" db="EMBL/GenBank/DDBJ databases">
        <title>Evolutionary Origins and Diversification of the Mycorrhizal Mutualists.</title>
        <authorList>
            <consortium name="DOE Joint Genome Institute"/>
            <consortium name="Mycorrhizal Genomics Consortium"/>
            <person name="Kohler A."/>
            <person name="Kuo A."/>
            <person name="Nagy L.G."/>
            <person name="Floudas D."/>
            <person name="Copeland A."/>
            <person name="Barry K.W."/>
            <person name="Cichocki N."/>
            <person name="Veneault-Fourrey C."/>
            <person name="LaButti K."/>
            <person name="Lindquist E.A."/>
            <person name="Lipzen A."/>
            <person name="Lundell T."/>
            <person name="Morin E."/>
            <person name="Murat C."/>
            <person name="Riley R."/>
            <person name="Ohm R."/>
            <person name="Sun H."/>
            <person name="Tunlid A."/>
            <person name="Henrissat B."/>
            <person name="Grigoriev I.V."/>
            <person name="Hibbett D.S."/>
            <person name="Martin F."/>
        </authorList>
    </citation>
    <scope>NUCLEOTIDE SEQUENCE [LARGE SCALE GENOMIC DNA]</scope>
    <source>
        <strain evidence="1 2">Koide BX008</strain>
    </source>
</reference>
<protein>
    <submittedName>
        <fullName evidence="1">Uncharacterized protein</fullName>
    </submittedName>
</protein>
<dbReference type="CDD" id="cd07187">
    <property type="entry name" value="YvcK_like"/>
    <property type="match status" value="1"/>
</dbReference>
<keyword evidence="2" id="KW-1185">Reference proteome</keyword>
<dbReference type="PANTHER" id="PTHR31240:SF0">
    <property type="entry name" value="MATERNAL EFFECT EMBRYO ARREST 18"/>
    <property type="match status" value="1"/>
</dbReference>
<dbReference type="OrthoDB" id="10267139at2759"/>
<dbReference type="STRING" id="946122.A0A0C2T415"/>